<proteinExistence type="predicted"/>
<dbReference type="EMBL" id="PVTH01000004">
    <property type="protein sequence ID" value="PRY53033.1"/>
    <property type="molecule type" value="Genomic_DNA"/>
</dbReference>
<dbReference type="OrthoDB" id="9797595at2"/>
<feature type="transmembrane region" description="Helical" evidence="1">
    <location>
        <begin position="32"/>
        <end position="51"/>
    </location>
</feature>
<sequence>MNNQLIDTLKDSLNGPLLQDNPDANVSKSERIISLGTGAFILFSGITNIFSHPLISLGKIMIGGSLLQRGLTGYCPLKSSIDDSFESPAPLPLNSPQAYPNS</sequence>
<evidence type="ECO:0000313" key="4">
    <source>
        <dbReference type="Proteomes" id="UP000238034"/>
    </source>
</evidence>
<organism evidence="3 4">
    <name type="scientific">Arcticibacter pallidicorallinus</name>
    <dbReference type="NCBI Taxonomy" id="1259464"/>
    <lineage>
        <taxon>Bacteria</taxon>
        <taxon>Pseudomonadati</taxon>
        <taxon>Bacteroidota</taxon>
        <taxon>Sphingobacteriia</taxon>
        <taxon>Sphingobacteriales</taxon>
        <taxon>Sphingobacteriaceae</taxon>
        <taxon>Arcticibacter</taxon>
    </lineage>
</organism>
<gene>
    <name evidence="3" type="ORF">B0I27_10440</name>
</gene>
<dbReference type="Pfam" id="PF11127">
    <property type="entry name" value="YgaP-like_TM"/>
    <property type="match status" value="1"/>
</dbReference>
<dbReference type="Gene3D" id="6.10.140.1340">
    <property type="match status" value="1"/>
</dbReference>
<keyword evidence="1" id="KW-0472">Membrane</keyword>
<evidence type="ECO:0000259" key="2">
    <source>
        <dbReference type="Pfam" id="PF11127"/>
    </source>
</evidence>
<dbReference type="Proteomes" id="UP000238034">
    <property type="component" value="Unassembled WGS sequence"/>
</dbReference>
<reference evidence="3 4" key="1">
    <citation type="submission" date="2018-03" db="EMBL/GenBank/DDBJ databases">
        <title>Genomic Encyclopedia of Type Strains, Phase III (KMG-III): the genomes of soil and plant-associated and newly described type strains.</title>
        <authorList>
            <person name="Whitman W."/>
        </authorList>
    </citation>
    <scope>NUCLEOTIDE SEQUENCE [LARGE SCALE GENOMIC DNA]</scope>
    <source>
        <strain evidence="3 4">CGMCC 1.9313</strain>
    </source>
</reference>
<comment type="caution">
    <text evidence="3">The sequence shown here is derived from an EMBL/GenBank/DDBJ whole genome shotgun (WGS) entry which is preliminary data.</text>
</comment>
<keyword evidence="1" id="KW-0812">Transmembrane</keyword>
<feature type="domain" description="Inner membrane protein YgaP-like transmembrane" evidence="2">
    <location>
        <begin position="24"/>
        <end position="79"/>
    </location>
</feature>
<protein>
    <recommendedName>
        <fullName evidence="2">Inner membrane protein YgaP-like transmembrane domain-containing protein</fullName>
    </recommendedName>
</protein>
<keyword evidence="4" id="KW-1185">Reference proteome</keyword>
<dbReference type="InterPro" id="IPR021309">
    <property type="entry name" value="YgaP-like_TM"/>
</dbReference>
<name>A0A2T0U535_9SPHI</name>
<keyword evidence="1" id="KW-1133">Transmembrane helix</keyword>
<accession>A0A2T0U535</accession>
<dbReference type="AlphaFoldDB" id="A0A2T0U535"/>
<evidence type="ECO:0000313" key="3">
    <source>
        <dbReference type="EMBL" id="PRY53033.1"/>
    </source>
</evidence>
<dbReference type="RefSeq" id="WP_106292623.1">
    <property type="nucleotide sequence ID" value="NZ_PVTH01000004.1"/>
</dbReference>
<evidence type="ECO:0000256" key="1">
    <source>
        <dbReference type="SAM" id="Phobius"/>
    </source>
</evidence>